<evidence type="ECO:0000313" key="2">
    <source>
        <dbReference type="RefSeq" id="XP_019643084.1"/>
    </source>
</evidence>
<reference evidence="2" key="1">
    <citation type="submission" date="2025-08" db="UniProtKB">
        <authorList>
            <consortium name="RefSeq"/>
        </authorList>
    </citation>
    <scope>IDENTIFICATION</scope>
    <source>
        <tissue evidence="2">Gonad</tissue>
    </source>
</reference>
<dbReference type="OrthoDB" id="1293503at2759"/>
<proteinExistence type="predicted"/>
<sequence>MRCLRRAVGKTRRDKIRNEVIREMVGSTNVLRYIEHQHIKWFGHLVRLPPSQPAHRAYNIQGSGRRARGRPRRRWIDGVTETLSAHGLTPQQATRLAQNRLLYLPATPP</sequence>
<dbReference type="GeneID" id="109484268"/>
<accession>A0A6P5AA43</accession>
<name>A0A6P5AA43_BRABE</name>
<dbReference type="KEGG" id="bbel:109484268"/>
<dbReference type="RefSeq" id="XP_019643084.1">
    <property type="nucleotide sequence ID" value="XM_019787525.1"/>
</dbReference>
<protein>
    <submittedName>
        <fullName evidence="2">Uncharacterized protein LOC109484268</fullName>
    </submittedName>
</protein>
<keyword evidence="1" id="KW-1185">Reference proteome</keyword>
<organism evidence="1 2">
    <name type="scientific">Branchiostoma belcheri</name>
    <name type="common">Amphioxus</name>
    <dbReference type="NCBI Taxonomy" id="7741"/>
    <lineage>
        <taxon>Eukaryota</taxon>
        <taxon>Metazoa</taxon>
        <taxon>Chordata</taxon>
        <taxon>Cephalochordata</taxon>
        <taxon>Leptocardii</taxon>
        <taxon>Amphioxiformes</taxon>
        <taxon>Branchiostomatidae</taxon>
        <taxon>Branchiostoma</taxon>
    </lineage>
</organism>
<evidence type="ECO:0000313" key="1">
    <source>
        <dbReference type="Proteomes" id="UP000515135"/>
    </source>
</evidence>
<dbReference type="AlphaFoldDB" id="A0A6P5AA43"/>
<dbReference type="Proteomes" id="UP000515135">
    <property type="component" value="Unplaced"/>
</dbReference>
<gene>
    <name evidence="2" type="primary">LOC109484268</name>
</gene>